<proteinExistence type="predicted"/>
<dbReference type="Gramene" id="OB07G20150.1">
    <property type="protein sequence ID" value="OB07G20150.1"/>
    <property type="gene ID" value="OB07G20150"/>
</dbReference>
<name>J3MKT3_ORYBR</name>
<dbReference type="Proteomes" id="UP000006038">
    <property type="component" value="Chromosome 7"/>
</dbReference>
<feature type="region of interest" description="Disordered" evidence="1">
    <location>
        <begin position="1"/>
        <end position="49"/>
    </location>
</feature>
<sequence length="82" mass="8398">MKKAGSSQGGVGPSLLGSRRPYPPEWRQLGGGQQSWQRQPGADSGAVVGSGETMNFVKNGVGSCTVTNGFMASVTATPATRD</sequence>
<dbReference type="EnsemblPlants" id="OB07G20150.1">
    <property type="protein sequence ID" value="OB07G20150.1"/>
    <property type="gene ID" value="OB07G20150"/>
</dbReference>
<evidence type="ECO:0000313" key="2">
    <source>
        <dbReference type="EnsemblPlants" id="OB07G20150.1"/>
    </source>
</evidence>
<protein>
    <submittedName>
        <fullName evidence="2">Uncharacterized protein</fullName>
    </submittedName>
</protein>
<keyword evidence="3" id="KW-1185">Reference proteome</keyword>
<dbReference type="AlphaFoldDB" id="J3MKT3"/>
<evidence type="ECO:0000256" key="1">
    <source>
        <dbReference type="SAM" id="MobiDB-lite"/>
    </source>
</evidence>
<organism evidence="2">
    <name type="scientific">Oryza brachyantha</name>
    <name type="common">malo sina</name>
    <dbReference type="NCBI Taxonomy" id="4533"/>
    <lineage>
        <taxon>Eukaryota</taxon>
        <taxon>Viridiplantae</taxon>
        <taxon>Streptophyta</taxon>
        <taxon>Embryophyta</taxon>
        <taxon>Tracheophyta</taxon>
        <taxon>Spermatophyta</taxon>
        <taxon>Magnoliopsida</taxon>
        <taxon>Liliopsida</taxon>
        <taxon>Poales</taxon>
        <taxon>Poaceae</taxon>
        <taxon>BOP clade</taxon>
        <taxon>Oryzoideae</taxon>
        <taxon>Oryzeae</taxon>
        <taxon>Oryzinae</taxon>
        <taxon>Oryza</taxon>
    </lineage>
</organism>
<dbReference type="HOGENOM" id="CLU_2562018_0_0_1"/>
<evidence type="ECO:0000313" key="3">
    <source>
        <dbReference type="Proteomes" id="UP000006038"/>
    </source>
</evidence>
<accession>J3MKT3</accession>
<reference evidence="2" key="2">
    <citation type="submission" date="2013-04" db="UniProtKB">
        <authorList>
            <consortium name="EnsemblPlants"/>
        </authorList>
    </citation>
    <scope>IDENTIFICATION</scope>
</reference>
<reference evidence="2" key="1">
    <citation type="journal article" date="2013" name="Nat. Commun.">
        <title>Whole-genome sequencing of Oryza brachyantha reveals mechanisms underlying Oryza genome evolution.</title>
        <authorList>
            <person name="Chen J."/>
            <person name="Huang Q."/>
            <person name="Gao D."/>
            <person name="Wang J."/>
            <person name="Lang Y."/>
            <person name="Liu T."/>
            <person name="Li B."/>
            <person name="Bai Z."/>
            <person name="Luis Goicoechea J."/>
            <person name="Liang C."/>
            <person name="Chen C."/>
            <person name="Zhang W."/>
            <person name="Sun S."/>
            <person name="Liao Y."/>
            <person name="Zhang X."/>
            <person name="Yang L."/>
            <person name="Song C."/>
            <person name="Wang M."/>
            <person name="Shi J."/>
            <person name="Liu G."/>
            <person name="Liu J."/>
            <person name="Zhou H."/>
            <person name="Zhou W."/>
            <person name="Yu Q."/>
            <person name="An N."/>
            <person name="Chen Y."/>
            <person name="Cai Q."/>
            <person name="Wang B."/>
            <person name="Liu B."/>
            <person name="Min J."/>
            <person name="Huang Y."/>
            <person name="Wu H."/>
            <person name="Li Z."/>
            <person name="Zhang Y."/>
            <person name="Yin Y."/>
            <person name="Song W."/>
            <person name="Jiang J."/>
            <person name="Jackson S.A."/>
            <person name="Wing R.A."/>
            <person name="Wang J."/>
            <person name="Chen M."/>
        </authorList>
    </citation>
    <scope>NUCLEOTIDE SEQUENCE [LARGE SCALE GENOMIC DNA]</scope>
    <source>
        <strain evidence="2">cv. IRGC 101232</strain>
    </source>
</reference>